<name>A0A7Z0RRH1_9STRE</name>
<comment type="caution">
    <text evidence="4">The sequence shown here is derived from an EMBL/GenBank/DDBJ whole genome shotgun (WGS) entry which is preliminary data.</text>
</comment>
<accession>A0A7Z0RRH1</accession>
<dbReference type="GO" id="GO:0046872">
    <property type="term" value="F:metal ion binding"/>
    <property type="evidence" value="ECO:0007669"/>
    <property type="project" value="UniProtKB-KW"/>
</dbReference>
<feature type="domain" description="DDE Tnp4" evidence="3">
    <location>
        <begin position="7"/>
        <end position="70"/>
    </location>
</feature>
<protein>
    <submittedName>
        <fullName evidence="4">IS5/IS1182 family transposase</fullName>
    </submittedName>
</protein>
<dbReference type="AlphaFoldDB" id="A0A7Z0RRH1"/>
<reference evidence="4 5" key="1">
    <citation type="submission" date="2020-07" db="EMBL/GenBank/DDBJ databases">
        <title>MOT database genomes.</title>
        <authorList>
            <person name="Joseph S."/>
            <person name="Aduse-Opoku J."/>
            <person name="Hashim A."/>
            <person name="Wade W."/>
            <person name="Curtis M."/>
        </authorList>
    </citation>
    <scope>NUCLEOTIDE SEQUENCE [LARGE SCALE GENOMIC DNA]</scope>
    <source>
        <strain evidence="4 5">CCW311</strain>
    </source>
</reference>
<dbReference type="EMBL" id="JACBYG010000505">
    <property type="protein sequence ID" value="NYS50030.1"/>
    <property type="molecule type" value="Genomic_DNA"/>
</dbReference>
<sequence length="70" mass="7944">RSENSTPPKKQKLNYSGKKKIHASKAQVIVTGQGRILFLDVQLNYCHDMKLFRTSRRNLSKAQEILADSG</sequence>
<gene>
    <name evidence="4" type="ORF">HZY93_09110</name>
</gene>
<evidence type="ECO:0000256" key="1">
    <source>
        <dbReference type="ARBA" id="ARBA00001968"/>
    </source>
</evidence>
<evidence type="ECO:0000313" key="4">
    <source>
        <dbReference type="EMBL" id="NYS50030.1"/>
    </source>
</evidence>
<keyword evidence="5" id="KW-1185">Reference proteome</keyword>
<keyword evidence="2" id="KW-0479">Metal-binding</keyword>
<evidence type="ECO:0000313" key="5">
    <source>
        <dbReference type="Proteomes" id="UP000563349"/>
    </source>
</evidence>
<dbReference type="Proteomes" id="UP000563349">
    <property type="component" value="Unassembled WGS sequence"/>
</dbReference>
<organism evidence="4 5">
    <name type="scientific">Streptococcus danieliae</name>
    <dbReference type="NCBI Taxonomy" id="747656"/>
    <lineage>
        <taxon>Bacteria</taxon>
        <taxon>Bacillati</taxon>
        <taxon>Bacillota</taxon>
        <taxon>Bacilli</taxon>
        <taxon>Lactobacillales</taxon>
        <taxon>Streptococcaceae</taxon>
        <taxon>Streptococcus</taxon>
    </lineage>
</organism>
<evidence type="ECO:0000256" key="2">
    <source>
        <dbReference type="ARBA" id="ARBA00022723"/>
    </source>
</evidence>
<dbReference type="RefSeq" id="WP_306541569.1">
    <property type="nucleotide sequence ID" value="NZ_JACBYG010000505.1"/>
</dbReference>
<feature type="non-terminal residue" evidence="4">
    <location>
        <position position="1"/>
    </location>
</feature>
<comment type="cofactor">
    <cofactor evidence="1">
        <name>a divalent metal cation</name>
        <dbReference type="ChEBI" id="CHEBI:60240"/>
    </cofactor>
</comment>
<dbReference type="Pfam" id="PF13359">
    <property type="entry name" value="DDE_Tnp_4"/>
    <property type="match status" value="1"/>
</dbReference>
<proteinExistence type="predicted"/>
<feature type="non-terminal residue" evidence="4">
    <location>
        <position position="70"/>
    </location>
</feature>
<evidence type="ECO:0000259" key="3">
    <source>
        <dbReference type="Pfam" id="PF13359"/>
    </source>
</evidence>
<dbReference type="InterPro" id="IPR027806">
    <property type="entry name" value="HARBI1_dom"/>
</dbReference>